<reference evidence="2" key="1">
    <citation type="submission" date="2020-03" db="EMBL/GenBank/DDBJ databases">
        <title>Transcriptomic Profiling of the Digestive Tract of the Rat Flea, Xenopsylla cheopis, Following Blood Feeding and Infection with Yersinia pestis.</title>
        <authorList>
            <person name="Bland D.M."/>
            <person name="Martens C.A."/>
            <person name="Virtaneva K."/>
            <person name="Kanakabandi K."/>
            <person name="Long D."/>
            <person name="Rosenke R."/>
            <person name="Saturday G.A."/>
            <person name="Hoyt F.H."/>
            <person name="Bruno D.P."/>
            <person name="Ribeiro J.M.C."/>
            <person name="Hinnebusch J."/>
        </authorList>
    </citation>
    <scope>NUCLEOTIDE SEQUENCE</scope>
</reference>
<name>A0A6M2E094_XENCH</name>
<dbReference type="AlphaFoldDB" id="A0A6M2E094"/>
<sequence length="78" mass="8902">MYLALSVSREFHCSLFYPCFCILFPSSICSAFPVSPMVSYQTSPTVWLYVPISPEIYPFFFPFFVGVSSMGILYLSPF</sequence>
<evidence type="ECO:0000256" key="1">
    <source>
        <dbReference type="SAM" id="Phobius"/>
    </source>
</evidence>
<organism evidence="2">
    <name type="scientific">Xenopsylla cheopis</name>
    <name type="common">Oriental rat flea</name>
    <name type="synonym">Pulex cheopis</name>
    <dbReference type="NCBI Taxonomy" id="163159"/>
    <lineage>
        <taxon>Eukaryota</taxon>
        <taxon>Metazoa</taxon>
        <taxon>Ecdysozoa</taxon>
        <taxon>Arthropoda</taxon>
        <taxon>Hexapoda</taxon>
        <taxon>Insecta</taxon>
        <taxon>Pterygota</taxon>
        <taxon>Neoptera</taxon>
        <taxon>Endopterygota</taxon>
        <taxon>Siphonaptera</taxon>
        <taxon>Pulicidae</taxon>
        <taxon>Xenopsyllinae</taxon>
        <taxon>Xenopsylla</taxon>
    </lineage>
</organism>
<feature type="transmembrane region" description="Helical" evidence="1">
    <location>
        <begin position="55"/>
        <end position="75"/>
    </location>
</feature>
<dbReference type="EMBL" id="GIIL01006531">
    <property type="protein sequence ID" value="NOV50257.1"/>
    <property type="molecule type" value="Transcribed_RNA"/>
</dbReference>
<keyword evidence="1" id="KW-0472">Membrane</keyword>
<evidence type="ECO:0000313" key="2">
    <source>
        <dbReference type="EMBL" id="NOV50257.1"/>
    </source>
</evidence>
<keyword evidence="1" id="KW-1133">Transmembrane helix</keyword>
<protein>
    <submittedName>
        <fullName evidence="2">Putative product</fullName>
    </submittedName>
</protein>
<proteinExistence type="predicted"/>
<keyword evidence="1" id="KW-0812">Transmembrane</keyword>
<accession>A0A6M2E094</accession>